<reference evidence="8" key="1">
    <citation type="submission" date="2023-02" db="EMBL/GenBank/DDBJ databases">
        <title>Identification and recombinant expression of a fungal hydrolase from Papiliotrema laurentii that hydrolyzes apple cutin and clears colloidal polyester polyurethane.</title>
        <authorList>
            <consortium name="DOE Joint Genome Institute"/>
            <person name="Roman V.A."/>
            <person name="Bojanowski C."/>
            <person name="Crable B.R."/>
            <person name="Wagner D.N."/>
            <person name="Hung C.S."/>
            <person name="Nadeau L.J."/>
            <person name="Schratz L."/>
            <person name="Haridas S."/>
            <person name="Pangilinan J."/>
            <person name="Lipzen A."/>
            <person name="Na H."/>
            <person name="Yan M."/>
            <person name="Ng V."/>
            <person name="Grigoriev I.V."/>
            <person name="Spatafora J.W."/>
            <person name="Barlow D."/>
            <person name="Biffinger J."/>
            <person name="Kelley-Loughnane N."/>
            <person name="Varaljay V.A."/>
            <person name="Crookes-Goodson W.J."/>
        </authorList>
    </citation>
    <scope>NUCLEOTIDE SEQUENCE</scope>
    <source>
        <strain evidence="8">5307AH</strain>
    </source>
</reference>
<dbReference type="GO" id="GO:0000981">
    <property type="term" value="F:DNA-binding transcription factor activity, RNA polymerase II-specific"/>
    <property type="evidence" value="ECO:0007669"/>
    <property type="project" value="InterPro"/>
</dbReference>
<evidence type="ECO:0000256" key="5">
    <source>
        <dbReference type="ARBA" id="ARBA00023242"/>
    </source>
</evidence>
<dbReference type="InterPro" id="IPR050797">
    <property type="entry name" value="Carb_Metab_Trans_Reg"/>
</dbReference>
<gene>
    <name evidence="8" type="ORF">DB88DRAFT_490981</name>
</gene>
<dbReference type="EMBL" id="JAODAN010000006">
    <property type="protein sequence ID" value="KAK1923379.1"/>
    <property type="molecule type" value="Genomic_DNA"/>
</dbReference>
<dbReference type="CDD" id="cd00067">
    <property type="entry name" value="GAL4"/>
    <property type="match status" value="1"/>
</dbReference>
<protein>
    <recommendedName>
        <fullName evidence="7">Zn(2)-C6 fungal-type domain-containing protein</fullName>
    </recommendedName>
</protein>
<dbReference type="PROSITE" id="PS00463">
    <property type="entry name" value="ZN2_CY6_FUNGAL_1"/>
    <property type="match status" value="1"/>
</dbReference>
<organism evidence="8 9">
    <name type="scientific">Papiliotrema laurentii</name>
    <name type="common">Cryptococcus laurentii</name>
    <dbReference type="NCBI Taxonomy" id="5418"/>
    <lineage>
        <taxon>Eukaryota</taxon>
        <taxon>Fungi</taxon>
        <taxon>Dikarya</taxon>
        <taxon>Basidiomycota</taxon>
        <taxon>Agaricomycotina</taxon>
        <taxon>Tremellomycetes</taxon>
        <taxon>Tremellales</taxon>
        <taxon>Rhynchogastremaceae</taxon>
        <taxon>Papiliotrema</taxon>
    </lineage>
</organism>
<evidence type="ECO:0000313" key="8">
    <source>
        <dbReference type="EMBL" id="KAK1923379.1"/>
    </source>
</evidence>
<evidence type="ECO:0000256" key="2">
    <source>
        <dbReference type="ARBA" id="ARBA00023015"/>
    </source>
</evidence>
<evidence type="ECO:0000256" key="1">
    <source>
        <dbReference type="ARBA" id="ARBA00022723"/>
    </source>
</evidence>
<dbReference type="GO" id="GO:0008270">
    <property type="term" value="F:zinc ion binding"/>
    <property type="evidence" value="ECO:0007669"/>
    <property type="project" value="InterPro"/>
</dbReference>
<dbReference type="PANTHER" id="PTHR31668">
    <property type="entry name" value="GLUCOSE TRANSPORT TRANSCRIPTION REGULATOR RGT1-RELATED-RELATED"/>
    <property type="match status" value="1"/>
</dbReference>
<evidence type="ECO:0000313" key="9">
    <source>
        <dbReference type="Proteomes" id="UP001182556"/>
    </source>
</evidence>
<dbReference type="Gene3D" id="4.10.240.10">
    <property type="entry name" value="Zn(2)-C6 fungal-type DNA-binding domain"/>
    <property type="match status" value="1"/>
</dbReference>
<dbReference type="InterPro" id="IPR036864">
    <property type="entry name" value="Zn2-C6_fun-type_DNA-bd_sf"/>
</dbReference>
<dbReference type="GO" id="GO:0003677">
    <property type="term" value="F:DNA binding"/>
    <property type="evidence" value="ECO:0007669"/>
    <property type="project" value="UniProtKB-KW"/>
</dbReference>
<name>A0AAD9CZ14_PAPLA</name>
<feature type="domain" description="Zn(2)-C6 fungal-type" evidence="7">
    <location>
        <begin position="24"/>
        <end position="56"/>
    </location>
</feature>
<keyword evidence="2" id="KW-0805">Transcription regulation</keyword>
<evidence type="ECO:0000256" key="6">
    <source>
        <dbReference type="SAM" id="MobiDB-lite"/>
    </source>
</evidence>
<keyword evidence="3" id="KW-0238">DNA-binding</keyword>
<evidence type="ECO:0000259" key="7">
    <source>
        <dbReference type="PROSITE" id="PS50048"/>
    </source>
</evidence>
<feature type="region of interest" description="Disordered" evidence="6">
    <location>
        <begin position="73"/>
        <end position="99"/>
    </location>
</feature>
<dbReference type="CDD" id="cd12148">
    <property type="entry name" value="fungal_TF_MHR"/>
    <property type="match status" value="1"/>
</dbReference>
<feature type="region of interest" description="Disordered" evidence="6">
    <location>
        <begin position="1"/>
        <end position="22"/>
    </location>
</feature>
<dbReference type="Pfam" id="PF00172">
    <property type="entry name" value="Zn_clus"/>
    <property type="match status" value="1"/>
</dbReference>
<dbReference type="PANTHER" id="PTHR31668:SF26">
    <property type="entry name" value="GLUCOSE TRANSPORT TRANSCRIPTION REGULATOR RGT1-RELATED"/>
    <property type="match status" value="1"/>
</dbReference>
<keyword evidence="1" id="KW-0479">Metal-binding</keyword>
<keyword evidence="4" id="KW-0804">Transcription</keyword>
<dbReference type="Proteomes" id="UP001182556">
    <property type="component" value="Unassembled WGS sequence"/>
</dbReference>
<dbReference type="InterPro" id="IPR001138">
    <property type="entry name" value="Zn2Cys6_DnaBD"/>
</dbReference>
<keyword evidence="9" id="KW-1185">Reference proteome</keyword>
<feature type="compositionally biased region" description="Polar residues" evidence="6">
    <location>
        <begin position="1"/>
        <end position="10"/>
    </location>
</feature>
<evidence type="ECO:0000256" key="4">
    <source>
        <dbReference type="ARBA" id="ARBA00023163"/>
    </source>
</evidence>
<sequence>MSSPRPSDTTPNRRKRRNDGALQACDRCRTKKTRCEPSDREDLCQPCSSASARCTYDMPLTAARSKRIRRGLERATTAVEGDVSGDQSEDDGRHDDHPIAATVPRLTVRREGFTSISYILHSAPTIPLHRLTENDESHGYAMSAQHSPSHMLVTMDTSTLPLSEDDSAMLRSLRTVSWDEVVSRLVEVYLAQISPTMPIVTREEMMHAGSTLRHAMAAVAAARKACPREVFVALRYILRQDIATKDIALDPIRENVQILLLTCLVDDLALQAGAAAPLSIVRLRVSTAIQMAQDLGMAEATTGVDARLWRCCGVLDTWHAARIGHAPIAPSLQSTSATDDSFFDALSTLSGLLARLLRLVYGVSGVTRVSDHELLTFRDDLRLWKDQLPDVLRFNGIWSSLQAGLLHLAHTAITILLYRPFMRWSFICPEHFTLDLDLPVWNQLYPASRAAIEWASNRDEVMDLGCLGPYALALCAFLQFHTWARRREWEGVSMLGKASQAVERWTQQMAEGHIVLHLSQLHVIPFLHRLATTDAATTSYQQTDRGVDPTPGVLNRLPETSIAGVTFIRDPSLPNGGVLVATQKAAREVKDLPPGTLIIGGPPAAEDGALDVQAPVDVLPVNMFEGGSTGVTPDWQATLDALGISTFSTTG</sequence>
<accession>A0AAD9CZ14</accession>
<evidence type="ECO:0000256" key="3">
    <source>
        <dbReference type="ARBA" id="ARBA00023125"/>
    </source>
</evidence>
<proteinExistence type="predicted"/>
<keyword evidence="5" id="KW-0539">Nucleus</keyword>
<dbReference type="AlphaFoldDB" id="A0AAD9CZ14"/>
<dbReference type="PROSITE" id="PS50048">
    <property type="entry name" value="ZN2_CY6_FUNGAL_2"/>
    <property type="match status" value="1"/>
</dbReference>
<comment type="caution">
    <text evidence="8">The sequence shown here is derived from an EMBL/GenBank/DDBJ whole genome shotgun (WGS) entry which is preliminary data.</text>
</comment>
<dbReference type="SUPFAM" id="SSF57701">
    <property type="entry name" value="Zn2/Cys6 DNA-binding domain"/>
    <property type="match status" value="1"/>
</dbReference>